<dbReference type="AlphaFoldDB" id="A0A5N6IH98"/>
<organism evidence="1 2">
    <name type="scientific">Aspergillus pseudonomiae</name>
    <dbReference type="NCBI Taxonomy" id="1506151"/>
    <lineage>
        <taxon>Eukaryota</taxon>
        <taxon>Fungi</taxon>
        <taxon>Dikarya</taxon>
        <taxon>Ascomycota</taxon>
        <taxon>Pezizomycotina</taxon>
        <taxon>Eurotiomycetes</taxon>
        <taxon>Eurotiomycetidae</taxon>
        <taxon>Eurotiales</taxon>
        <taxon>Aspergillaceae</taxon>
        <taxon>Aspergillus</taxon>
        <taxon>Aspergillus subgen. Circumdati</taxon>
    </lineage>
</organism>
<sequence length="258" mass="29504">MTERTFFDEWPGREVDFAREGDSTWTLTKVISEKNSQVGGNDFYKHQVFGGAYGTFLCHDLLDSTRRGAMKIFMQIPFEGTEYAPAEFRASQASASYGLDFFITSQVDALRTLTINGCQSAPNIVAMKNDLQKETDPVPSGYILFILMNYLPGVQLSDAIFWELEASEREQIHQAFKLAWLDCMRSGILPALQDIEHVFWDGAANKAYITSFRMSEPAGADIVWRDTEWIAWDMAMPQDKYAWYKDKNPHPDMSKWTL</sequence>
<evidence type="ECO:0000313" key="2">
    <source>
        <dbReference type="Proteomes" id="UP000325579"/>
    </source>
</evidence>
<proteinExistence type="predicted"/>
<accession>A0A5N7D3Q4</accession>
<keyword evidence="2" id="KW-1185">Reference proteome</keyword>
<dbReference type="RefSeq" id="XP_031938355.1">
    <property type="nucleotide sequence ID" value="XM_032085139.1"/>
</dbReference>
<dbReference type="EMBL" id="ML736806">
    <property type="protein sequence ID" value="KAE8401036.1"/>
    <property type="molecule type" value="Genomic_DNA"/>
</dbReference>
<dbReference type="OrthoDB" id="5401170at2759"/>
<accession>A0A5N6IH98</accession>
<reference evidence="1 2" key="1">
    <citation type="submission" date="2019-04" db="EMBL/GenBank/DDBJ databases">
        <authorList>
            <consortium name="DOE Joint Genome Institute"/>
            <person name="Mondo S."/>
            <person name="Kjaerbolling I."/>
            <person name="Vesth T."/>
            <person name="Frisvad J.C."/>
            <person name="Nybo J.L."/>
            <person name="Theobald S."/>
            <person name="Kildgaard S."/>
            <person name="Isbrandt T."/>
            <person name="Kuo A."/>
            <person name="Sato A."/>
            <person name="Lyhne E.K."/>
            <person name="Kogle M.E."/>
            <person name="Wiebenga A."/>
            <person name="Kun R.S."/>
            <person name="Lubbers R.J."/>
            <person name="Makela M.R."/>
            <person name="Barry K."/>
            <person name="Chovatia M."/>
            <person name="Clum A."/>
            <person name="Daum C."/>
            <person name="Haridas S."/>
            <person name="He G."/>
            <person name="LaButti K."/>
            <person name="Lipzen A."/>
            <person name="Riley R."/>
            <person name="Salamov A."/>
            <person name="Simmons B.A."/>
            <person name="Magnuson J.K."/>
            <person name="Henrissat B."/>
            <person name="Mortensen U.H."/>
            <person name="Larsen T.O."/>
            <person name="Devries R.P."/>
            <person name="Grigoriev I.V."/>
            <person name="Machida M."/>
            <person name="Baker S.E."/>
            <person name="Andersen M.R."/>
            <person name="Cantor M.N."/>
            <person name="Hua S.X."/>
        </authorList>
    </citation>
    <scope>NUCLEOTIDE SEQUENCE [LARGE SCALE GENOMIC DNA]</scope>
    <source>
        <strain evidence="1 2">CBS 119388</strain>
    </source>
</reference>
<dbReference type="GeneID" id="43669830"/>
<dbReference type="Proteomes" id="UP000325579">
    <property type="component" value="Unassembled WGS sequence"/>
</dbReference>
<name>A0A5N6IH98_9EURO</name>
<gene>
    <name evidence="1" type="ORF">BDV37DRAFT_273929</name>
</gene>
<protein>
    <submittedName>
        <fullName evidence="1">Uncharacterized protein</fullName>
    </submittedName>
</protein>
<evidence type="ECO:0000313" key="1">
    <source>
        <dbReference type="EMBL" id="KAE8401036.1"/>
    </source>
</evidence>